<name>A0A9D4LML3_DREPO</name>
<dbReference type="EMBL" id="JAIWYP010000002">
    <property type="protein sequence ID" value="KAH3861590.1"/>
    <property type="molecule type" value="Genomic_DNA"/>
</dbReference>
<evidence type="ECO:0000256" key="9">
    <source>
        <dbReference type="ARBA" id="ARBA00023136"/>
    </source>
</evidence>
<dbReference type="CDD" id="cd07061">
    <property type="entry name" value="HP_HAP_like"/>
    <property type="match status" value="1"/>
</dbReference>
<keyword evidence="7 17" id="KW-0732">Signal</keyword>
<dbReference type="GO" id="GO:0052745">
    <property type="term" value="F:inositol phosphate phosphatase activity"/>
    <property type="evidence" value="ECO:0007669"/>
    <property type="project" value="TreeGrafter"/>
</dbReference>
<protein>
    <recommendedName>
        <fullName evidence="5">Multiple inositol polyphosphate phosphatase 1</fullName>
        <ecNumber evidence="4">3.1.3.62</ecNumber>
        <ecNumber evidence="3">3.1.3.80</ecNumber>
    </recommendedName>
    <alternativeName>
        <fullName evidence="11">2,3-bisphosphoglycerate 3-phosphatase</fullName>
    </alternativeName>
</protein>
<dbReference type="Pfam" id="PF00328">
    <property type="entry name" value="His_Phos_2"/>
    <property type="match status" value="1"/>
</dbReference>
<dbReference type="AlphaFoldDB" id="A0A9D4LML3"/>
<evidence type="ECO:0000256" key="4">
    <source>
        <dbReference type="ARBA" id="ARBA00013040"/>
    </source>
</evidence>
<comment type="caution">
    <text evidence="18">The sequence shown here is derived from an EMBL/GenBank/DDBJ whole genome shotgun (WGS) entry which is preliminary data.</text>
</comment>
<dbReference type="GO" id="GO:0003993">
    <property type="term" value="F:acid phosphatase activity"/>
    <property type="evidence" value="ECO:0007669"/>
    <property type="project" value="TreeGrafter"/>
</dbReference>
<dbReference type="Proteomes" id="UP000828390">
    <property type="component" value="Unassembled WGS sequence"/>
</dbReference>
<accession>A0A9D4LML3</accession>
<dbReference type="Gene3D" id="3.40.50.1240">
    <property type="entry name" value="Phosphoglycerate mutase-like"/>
    <property type="match status" value="1"/>
</dbReference>
<keyword evidence="9" id="KW-0472">Membrane</keyword>
<comment type="catalytic activity">
    <reaction evidence="14">
        <text>1D-myo-inositol hexakisphosphate + H2O = 1D-myo-inositol 1,2,4,5,6-pentakisphosphate + phosphate</text>
        <dbReference type="Rhea" id="RHEA:16989"/>
        <dbReference type="ChEBI" id="CHEBI:15377"/>
        <dbReference type="ChEBI" id="CHEBI:43474"/>
        <dbReference type="ChEBI" id="CHEBI:57798"/>
        <dbReference type="ChEBI" id="CHEBI:58130"/>
        <dbReference type="EC" id="3.1.3.62"/>
    </reaction>
    <physiologicalReaction direction="left-to-right" evidence="14">
        <dbReference type="Rhea" id="RHEA:16990"/>
    </physiologicalReaction>
</comment>
<keyword evidence="10" id="KW-0325">Glycoprotein</keyword>
<dbReference type="PIRSF" id="PIRSF000894">
    <property type="entry name" value="Acid_phosphatase"/>
    <property type="match status" value="1"/>
</dbReference>
<sequence length="500" mass="57106">MRVVILWFAACVHVSQSGAPIVSRWDVFSTKTLYRWAHDTTVPNSNSDNAIIYNNRLCSAAHVNMVIRHGARFPTDGSIENVHELVKKLKKNKRPDRYLEIDNWVSPYDVIEESKLNSEGVLEQSALGVRTYTRFQRLFDMNGDSAVFVSTDKQRTKASANSFFNGFFNASGECLVGEKDCFFPPTPLKRPAPSLNIDDKRLRYYDSCERFEKDSEKNKTNMAEFSKYETTADFMNIIQSIKNSLGLNKDVEIEADDVYTLYDLCAYDQYTLNPNMPPVWCRLLSDAQREVLEYGQDIEKWYETMYSQPINSVVACPLVRSMFEHLKASINDSWNYNQAIHNDRYKAAVFQFAHSETVATLMAALGLYKDTRPLLANNRAAMTNRLFKSSTLLPFSSNLALVLYACELNQSDVNSTRDFVLQLFVNEQVVRIPGCNTDACPFEIVHKRYAELINKCNMKDICEHDDDDDDDDDKNGASSINDTVTSVAFAVFLSYVIRIF</sequence>
<dbReference type="EC" id="3.1.3.80" evidence="3"/>
<evidence type="ECO:0000256" key="16">
    <source>
        <dbReference type="PIRSR" id="PIRSR000894-2"/>
    </source>
</evidence>
<evidence type="ECO:0000256" key="12">
    <source>
        <dbReference type="ARBA" id="ARBA00043668"/>
    </source>
</evidence>
<evidence type="ECO:0000256" key="2">
    <source>
        <dbReference type="ARBA" id="ARBA00008422"/>
    </source>
</evidence>
<dbReference type="InterPro" id="IPR000560">
    <property type="entry name" value="His_Pase_clade-2"/>
</dbReference>
<evidence type="ECO:0000313" key="18">
    <source>
        <dbReference type="EMBL" id="KAH3861590.1"/>
    </source>
</evidence>
<evidence type="ECO:0000256" key="17">
    <source>
        <dbReference type="SAM" id="SignalP"/>
    </source>
</evidence>
<dbReference type="PANTHER" id="PTHR20963:SF8">
    <property type="entry name" value="MULTIPLE INOSITOL POLYPHOSPHATE PHOSPHATASE 1"/>
    <property type="match status" value="1"/>
</dbReference>
<comment type="catalytic activity">
    <reaction evidence="13">
        <text>1D-myo-inositol 1,2,4,5,6-pentakisphosphate + H2O = 1D-myo-inositol 1,2,5,6-tetrakisphosphate + phosphate</text>
        <dbReference type="Rhea" id="RHEA:77115"/>
        <dbReference type="ChEBI" id="CHEBI:15377"/>
        <dbReference type="ChEBI" id="CHEBI:43474"/>
        <dbReference type="ChEBI" id="CHEBI:57798"/>
        <dbReference type="ChEBI" id="CHEBI:195535"/>
        <dbReference type="EC" id="3.1.3.62"/>
    </reaction>
    <physiologicalReaction direction="left-to-right" evidence="13">
        <dbReference type="Rhea" id="RHEA:77116"/>
    </physiologicalReaction>
</comment>
<gene>
    <name evidence="18" type="ORF">DPMN_024523</name>
</gene>
<feature type="disulfide bond" evidence="16">
    <location>
        <begin position="265"/>
        <end position="281"/>
    </location>
</feature>
<keyword evidence="19" id="KW-1185">Reference proteome</keyword>
<evidence type="ECO:0000256" key="8">
    <source>
        <dbReference type="ARBA" id="ARBA00022801"/>
    </source>
</evidence>
<evidence type="ECO:0000256" key="7">
    <source>
        <dbReference type="ARBA" id="ARBA00022729"/>
    </source>
</evidence>
<comment type="subcellular location">
    <subcellularLocation>
        <location evidence="1">Cell membrane</location>
    </subcellularLocation>
</comment>
<comment type="catalytic activity">
    <reaction evidence="12">
        <text>1D-myo-inositol 1,2,5,6-tetrakisphosphate + H2O = 1D-myo-inositol 1,2,6-trisphosphate + phosphate</text>
        <dbReference type="Rhea" id="RHEA:77119"/>
        <dbReference type="ChEBI" id="CHEBI:15377"/>
        <dbReference type="ChEBI" id="CHEBI:43474"/>
        <dbReference type="ChEBI" id="CHEBI:195535"/>
        <dbReference type="ChEBI" id="CHEBI:195537"/>
        <dbReference type="EC" id="3.1.3.62"/>
    </reaction>
    <physiologicalReaction direction="left-to-right" evidence="12">
        <dbReference type="Rhea" id="RHEA:77120"/>
    </physiologicalReaction>
</comment>
<evidence type="ECO:0000256" key="10">
    <source>
        <dbReference type="ARBA" id="ARBA00023180"/>
    </source>
</evidence>
<proteinExistence type="inferred from homology"/>
<keyword evidence="6" id="KW-1003">Cell membrane</keyword>
<evidence type="ECO:0000256" key="6">
    <source>
        <dbReference type="ARBA" id="ARBA00022475"/>
    </source>
</evidence>
<evidence type="ECO:0000256" key="13">
    <source>
        <dbReference type="ARBA" id="ARBA00043671"/>
    </source>
</evidence>
<dbReference type="InterPro" id="IPR029033">
    <property type="entry name" value="His_PPase_superfam"/>
</dbReference>
<feature type="disulfide bond" evidence="16">
    <location>
        <begin position="58"/>
        <end position="406"/>
    </location>
</feature>
<dbReference type="PANTHER" id="PTHR20963">
    <property type="entry name" value="MULTIPLE INOSITOL POLYPHOSPHATE PHOSPHATASE-RELATED"/>
    <property type="match status" value="1"/>
</dbReference>
<dbReference type="EC" id="3.1.3.62" evidence="4"/>
<evidence type="ECO:0000256" key="3">
    <source>
        <dbReference type="ARBA" id="ARBA00012976"/>
    </source>
</evidence>
<reference evidence="18" key="2">
    <citation type="submission" date="2020-11" db="EMBL/GenBank/DDBJ databases">
        <authorList>
            <person name="McCartney M.A."/>
            <person name="Auch B."/>
            <person name="Kono T."/>
            <person name="Mallez S."/>
            <person name="Becker A."/>
            <person name="Gohl D.M."/>
            <person name="Silverstein K.A.T."/>
            <person name="Koren S."/>
            <person name="Bechman K.B."/>
            <person name="Herman A."/>
            <person name="Abrahante J.E."/>
            <person name="Garbe J."/>
        </authorList>
    </citation>
    <scope>NUCLEOTIDE SEQUENCE</scope>
    <source>
        <strain evidence="18">Duluth1</strain>
        <tissue evidence="18">Whole animal</tissue>
    </source>
</reference>
<dbReference type="GO" id="GO:0005886">
    <property type="term" value="C:plasma membrane"/>
    <property type="evidence" value="ECO:0007669"/>
    <property type="project" value="UniProtKB-SubCell"/>
</dbReference>
<comment type="catalytic activity">
    <reaction evidence="15">
        <text>(2R)-2,3-bisphosphoglycerate + H2O = (2R)-2-phosphoglycerate + phosphate</text>
        <dbReference type="Rhea" id="RHEA:27381"/>
        <dbReference type="ChEBI" id="CHEBI:15377"/>
        <dbReference type="ChEBI" id="CHEBI:43474"/>
        <dbReference type="ChEBI" id="CHEBI:58248"/>
        <dbReference type="ChEBI" id="CHEBI:58289"/>
        <dbReference type="EC" id="3.1.3.80"/>
    </reaction>
    <physiologicalReaction direction="left-to-right" evidence="15">
        <dbReference type="Rhea" id="RHEA:27382"/>
    </physiologicalReaction>
</comment>
<evidence type="ECO:0000256" key="11">
    <source>
        <dbReference type="ARBA" id="ARBA00031642"/>
    </source>
</evidence>
<dbReference type="InterPro" id="IPR016274">
    <property type="entry name" value="Histidine_acid_Pase_euk"/>
</dbReference>
<organism evidence="18 19">
    <name type="scientific">Dreissena polymorpha</name>
    <name type="common">Zebra mussel</name>
    <name type="synonym">Mytilus polymorpha</name>
    <dbReference type="NCBI Taxonomy" id="45954"/>
    <lineage>
        <taxon>Eukaryota</taxon>
        <taxon>Metazoa</taxon>
        <taxon>Spiralia</taxon>
        <taxon>Lophotrochozoa</taxon>
        <taxon>Mollusca</taxon>
        <taxon>Bivalvia</taxon>
        <taxon>Autobranchia</taxon>
        <taxon>Heteroconchia</taxon>
        <taxon>Euheterodonta</taxon>
        <taxon>Imparidentia</taxon>
        <taxon>Neoheterodontei</taxon>
        <taxon>Myida</taxon>
        <taxon>Dreissenoidea</taxon>
        <taxon>Dreissenidae</taxon>
        <taxon>Dreissena</taxon>
    </lineage>
</organism>
<comment type="similarity">
    <text evidence="2">Belongs to the histidine acid phosphatase family. MINPP1 subfamily.</text>
</comment>
<keyword evidence="16" id="KW-1015">Disulfide bond</keyword>
<dbReference type="OrthoDB" id="6509975at2759"/>
<reference evidence="18" key="1">
    <citation type="journal article" date="2019" name="bioRxiv">
        <title>The Genome of the Zebra Mussel, Dreissena polymorpha: A Resource for Invasive Species Research.</title>
        <authorList>
            <person name="McCartney M.A."/>
            <person name="Auch B."/>
            <person name="Kono T."/>
            <person name="Mallez S."/>
            <person name="Zhang Y."/>
            <person name="Obille A."/>
            <person name="Becker A."/>
            <person name="Abrahante J.E."/>
            <person name="Garbe J."/>
            <person name="Badalamenti J.P."/>
            <person name="Herman A."/>
            <person name="Mangelson H."/>
            <person name="Liachko I."/>
            <person name="Sullivan S."/>
            <person name="Sone E.D."/>
            <person name="Koren S."/>
            <person name="Silverstein K.A.T."/>
            <person name="Beckman K.B."/>
            <person name="Gohl D.M."/>
        </authorList>
    </citation>
    <scope>NUCLEOTIDE SEQUENCE</scope>
    <source>
        <strain evidence="18">Duluth1</strain>
        <tissue evidence="18">Whole animal</tissue>
    </source>
</reference>
<evidence type="ECO:0000256" key="14">
    <source>
        <dbReference type="ARBA" id="ARBA00043691"/>
    </source>
</evidence>
<evidence type="ECO:0000313" key="19">
    <source>
        <dbReference type="Proteomes" id="UP000828390"/>
    </source>
</evidence>
<dbReference type="SUPFAM" id="SSF53254">
    <property type="entry name" value="Phosphoglycerate mutase-like"/>
    <property type="match status" value="1"/>
</dbReference>
<evidence type="ECO:0000256" key="15">
    <source>
        <dbReference type="ARBA" id="ARBA00043832"/>
    </source>
</evidence>
<feature type="signal peptide" evidence="17">
    <location>
        <begin position="1"/>
        <end position="17"/>
    </location>
</feature>
<dbReference type="GO" id="GO:0034417">
    <property type="term" value="F:bisphosphoglycerate 3-phosphatase activity"/>
    <property type="evidence" value="ECO:0007669"/>
    <property type="project" value="UniProtKB-EC"/>
</dbReference>
<feature type="chain" id="PRO_5038854819" description="Multiple inositol polyphosphate phosphatase 1" evidence="17">
    <location>
        <begin position="18"/>
        <end position="500"/>
    </location>
</feature>
<keyword evidence="8" id="KW-0378">Hydrolase</keyword>
<evidence type="ECO:0000256" key="1">
    <source>
        <dbReference type="ARBA" id="ARBA00004236"/>
    </source>
</evidence>
<evidence type="ECO:0000256" key="5">
    <source>
        <dbReference type="ARBA" id="ARBA00018097"/>
    </source>
</evidence>